<name>A0ABT7B5M9_9CYAN</name>
<feature type="transmembrane region" description="Helical" evidence="1">
    <location>
        <begin position="12"/>
        <end position="40"/>
    </location>
</feature>
<evidence type="ECO:0000313" key="2">
    <source>
        <dbReference type="EMBL" id="MDJ1174481.1"/>
    </source>
</evidence>
<organism evidence="2 3">
    <name type="scientific">Roseofilum capinflatum BLCC-M114</name>
    <dbReference type="NCBI Taxonomy" id="3022440"/>
    <lineage>
        <taxon>Bacteria</taxon>
        <taxon>Bacillati</taxon>
        <taxon>Cyanobacteriota</taxon>
        <taxon>Cyanophyceae</taxon>
        <taxon>Desertifilales</taxon>
        <taxon>Desertifilaceae</taxon>
        <taxon>Roseofilum</taxon>
        <taxon>Roseofilum capinflatum</taxon>
    </lineage>
</organism>
<comment type="caution">
    <text evidence="2">The sequence shown here is derived from an EMBL/GenBank/DDBJ whole genome shotgun (WGS) entry which is preliminary data.</text>
</comment>
<evidence type="ECO:0000256" key="1">
    <source>
        <dbReference type="SAM" id="Phobius"/>
    </source>
</evidence>
<gene>
    <name evidence="2" type="ORF">PMG25_10305</name>
</gene>
<reference evidence="2 3" key="1">
    <citation type="submission" date="2023-01" db="EMBL/GenBank/DDBJ databases">
        <title>Novel diversity within Roseofilum (Cyanobacteria; Desertifilaceae) from marine benthic mats with descriptions of four novel species.</title>
        <authorList>
            <person name="Wang Y."/>
            <person name="Berthold D.E."/>
            <person name="Hu J."/>
            <person name="Lefler F.W."/>
            <person name="Laughinghouse H.D. IV."/>
        </authorList>
    </citation>
    <scope>NUCLEOTIDE SEQUENCE [LARGE SCALE GENOMIC DNA]</scope>
    <source>
        <strain evidence="2 3">BLCC-M114</strain>
    </source>
</reference>
<protein>
    <submittedName>
        <fullName evidence="2">Uncharacterized protein</fullName>
    </submittedName>
</protein>
<keyword evidence="1" id="KW-0812">Transmembrane</keyword>
<keyword evidence="1" id="KW-0472">Membrane</keyword>
<sequence>MSISLLFLSSDSLGLFCCLFFISLLITIDGACCLTIAGLARSPTWPDRQ</sequence>
<dbReference type="EMBL" id="JAQOSO010000055">
    <property type="protein sequence ID" value="MDJ1174481.1"/>
    <property type="molecule type" value="Genomic_DNA"/>
</dbReference>
<dbReference type="Proteomes" id="UP001235849">
    <property type="component" value="Unassembled WGS sequence"/>
</dbReference>
<keyword evidence="1" id="KW-1133">Transmembrane helix</keyword>
<accession>A0ABT7B5M9</accession>
<dbReference type="RefSeq" id="WP_283766811.1">
    <property type="nucleotide sequence ID" value="NZ_JAQOSO010000055.1"/>
</dbReference>
<keyword evidence="3" id="KW-1185">Reference proteome</keyword>
<proteinExistence type="predicted"/>
<evidence type="ECO:0000313" key="3">
    <source>
        <dbReference type="Proteomes" id="UP001235849"/>
    </source>
</evidence>